<organism evidence="9 10">
    <name type="scientific">Virgibacillus chiguensis</name>
    <dbReference type="NCBI Taxonomy" id="411959"/>
    <lineage>
        <taxon>Bacteria</taxon>
        <taxon>Bacillati</taxon>
        <taxon>Bacillota</taxon>
        <taxon>Bacilli</taxon>
        <taxon>Bacillales</taxon>
        <taxon>Bacillaceae</taxon>
        <taxon>Virgibacillus</taxon>
    </lineage>
</organism>
<dbReference type="GO" id="GO:0016036">
    <property type="term" value="P:cellular response to phosphate starvation"/>
    <property type="evidence" value="ECO:0007669"/>
    <property type="project" value="InterPro"/>
</dbReference>
<sequence length="149" mass="17728">MKNLKSLYTKSLYVFPYLLQVILNVSLIILAIVLSVLLVKELILFGTILLEGDTTDYQLFLANVLLFFLYFEFVAMIVKYFKENYHFPLRYFLYIGITAMIRLIIVEHDNALDTLFYAFVILILIIGYFIMNLTPRERPESKWFFQNKR</sequence>
<accession>A0A1M5XJV6</accession>
<dbReference type="NCBIfam" id="NF002765">
    <property type="entry name" value="PRK02833.1-3"/>
    <property type="match status" value="1"/>
</dbReference>
<keyword evidence="10" id="KW-1185">Reference proteome</keyword>
<evidence type="ECO:0000256" key="1">
    <source>
        <dbReference type="ARBA" id="ARBA00004429"/>
    </source>
</evidence>
<gene>
    <name evidence="9" type="ORF">SAMN05421807_12810</name>
</gene>
<dbReference type="PIRSF" id="PIRSF029598">
    <property type="entry name" value="PsiE"/>
    <property type="match status" value="1"/>
</dbReference>
<dbReference type="InterPro" id="IPR020948">
    <property type="entry name" value="P_starv_induced_PsiE-like"/>
</dbReference>
<evidence type="ECO:0000256" key="4">
    <source>
        <dbReference type="ARBA" id="ARBA00022475"/>
    </source>
</evidence>
<evidence type="ECO:0000256" key="7">
    <source>
        <dbReference type="ARBA" id="ARBA00023136"/>
    </source>
</evidence>
<keyword evidence="4" id="KW-1003">Cell membrane</keyword>
<dbReference type="RefSeq" id="WP_073013284.1">
    <property type="nucleotide sequence ID" value="NZ_FQXD01000028.1"/>
</dbReference>
<evidence type="ECO:0000313" key="10">
    <source>
        <dbReference type="Proteomes" id="UP000184079"/>
    </source>
</evidence>
<comment type="subcellular location">
    <subcellularLocation>
        <location evidence="1">Cell inner membrane</location>
        <topology evidence="1">Multi-pass membrane protein</topology>
    </subcellularLocation>
</comment>
<evidence type="ECO:0000256" key="5">
    <source>
        <dbReference type="ARBA" id="ARBA00022692"/>
    </source>
</evidence>
<evidence type="ECO:0000313" key="9">
    <source>
        <dbReference type="EMBL" id="SHH99804.1"/>
    </source>
</evidence>
<comment type="similarity">
    <text evidence="2">Belongs to the PsiE family.</text>
</comment>
<evidence type="ECO:0000256" key="3">
    <source>
        <dbReference type="ARBA" id="ARBA00021903"/>
    </source>
</evidence>
<dbReference type="OrthoDB" id="9792470at2"/>
<evidence type="ECO:0000256" key="8">
    <source>
        <dbReference type="SAM" id="Phobius"/>
    </source>
</evidence>
<dbReference type="Proteomes" id="UP000184079">
    <property type="component" value="Unassembled WGS sequence"/>
</dbReference>
<protein>
    <recommendedName>
        <fullName evidence="3">Protein PsiE</fullName>
    </recommendedName>
</protein>
<feature type="transmembrane region" description="Helical" evidence="8">
    <location>
        <begin position="114"/>
        <end position="133"/>
    </location>
</feature>
<proteinExistence type="inferred from homology"/>
<name>A0A1M5XJV6_9BACI</name>
<keyword evidence="7 8" id="KW-0472">Membrane</keyword>
<reference evidence="10" key="1">
    <citation type="submission" date="2016-11" db="EMBL/GenBank/DDBJ databases">
        <authorList>
            <person name="Varghese N."/>
            <person name="Submissions S."/>
        </authorList>
    </citation>
    <scope>NUCLEOTIDE SEQUENCE [LARGE SCALE GENOMIC DNA]</scope>
    <source>
        <strain evidence="10">CGMCC 1.6496</strain>
    </source>
</reference>
<dbReference type="Pfam" id="PF06146">
    <property type="entry name" value="PsiE"/>
    <property type="match status" value="1"/>
</dbReference>
<feature type="transmembrane region" description="Helical" evidence="8">
    <location>
        <begin position="91"/>
        <end position="108"/>
    </location>
</feature>
<keyword evidence="5 8" id="KW-0812">Transmembrane</keyword>
<dbReference type="EMBL" id="FQXD01000028">
    <property type="protein sequence ID" value="SHH99804.1"/>
    <property type="molecule type" value="Genomic_DNA"/>
</dbReference>
<feature type="transmembrane region" description="Helical" evidence="8">
    <location>
        <begin position="12"/>
        <end position="39"/>
    </location>
</feature>
<evidence type="ECO:0000256" key="6">
    <source>
        <dbReference type="ARBA" id="ARBA00022989"/>
    </source>
</evidence>
<dbReference type="PANTHER" id="PTHR37819">
    <property type="entry name" value="PROTEIN PSIE"/>
    <property type="match status" value="1"/>
</dbReference>
<dbReference type="GO" id="GO:0005886">
    <property type="term" value="C:plasma membrane"/>
    <property type="evidence" value="ECO:0007669"/>
    <property type="project" value="UniProtKB-SubCell"/>
</dbReference>
<dbReference type="AlphaFoldDB" id="A0A1M5XJV6"/>
<dbReference type="InterPro" id="IPR009315">
    <property type="entry name" value="P_starv_induced_PsiE"/>
</dbReference>
<feature type="transmembrane region" description="Helical" evidence="8">
    <location>
        <begin position="59"/>
        <end position="79"/>
    </location>
</feature>
<dbReference type="PANTHER" id="PTHR37819:SF1">
    <property type="entry name" value="PROTEIN PSIE"/>
    <property type="match status" value="1"/>
</dbReference>
<keyword evidence="6 8" id="KW-1133">Transmembrane helix</keyword>
<evidence type="ECO:0000256" key="2">
    <source>
        <dbReference type="ARBA" id="ARBA00005632"/>
    </source>
</evidence>